<comment type="catalytic activity">
    <reaction evidence="6">
        <text>5-methylsulfanyl-2,3-dioxopentyl phosphate + H2O = 1,2-dihydroxy-5-(methylsulfanyl)pent-1-en-3-one + phosphate</text>
        <dbReference type="Rhea" id="RHEA:21700"/>
        <dbReference type="ChEBI" id="CHEBI:15377"/>
        <dbReference type="ChEBI" id="CHEBI:43474"/>
        <dbReference type="ChEBI" id="CHEBI:49252"/>
        <dbReference type="ChEBI" id="CHEBI:58828"/>
        <dbReference type="EC" id="3.1.3.77"/>
    </reaction>
</comment>
<proteinExistence type="inferred from homology"/>
<keyword evidence="3 6" id="KW-0378">Hydrolase</keyword>
<organism evidence="7 8">
    <name type="scientific">Debaryomyces fabryi</name>
    <dbReference type="NCBI Taxonomy" id="58627"/>
    <lineage>
        <taxon>Eukaryota</taxon>
        <taxon>Fungi</taxon>
        <taxon>Dikarya</taxon>
        <taxon>Ascomycota</taxon>
        <taxon>Saccharomycotina</taxon>
        <taxon>Pichiomycetes</taxon>
        <taxon>Debaryomycetaceae</taxon>
        <taxon>Debaryomyces</taxon>
    </lineage>
</organism>
<keyword evidence="4 6" id="KW-0460">Magnesium</keyword>
<dbReference type="InterPro" id="IPR036412">
    <property type="entry name" value="HAD-like_sf"/>
</dbReference>
<dbReference type="SFLD" id="SFLDG01129">
    <property type="entry name" value="C1.5:_HAD__Beta-PGM__Phosphata"/>
    <property type="match status" value="1"/>
</dbReference>
<dbReference type="GO" id="GO:0005634">
    <property type="term" value="C:nucleus"/>
    <property type="evidence" value="ECO:0007669"/>
    <property type="project" value="UniProtKB-SubCell"/>
</dbReference>
<dbReference type="SUPFAM" id="SSF56784">
    <property type="entry name" value="HAD-like"/>
    <property type="match status" value="1"/>
</dbReference>
<keyword evidence="6" id="KW-0963">Cytoplasm</keyword>
<dbReference type="GO" id="GO:0019509">
    <property type="term" value="P:L-methionine salvage from methylthioadenosine"/>
    <property type="evidence" value="ECO:0007669"/>
    <property type="project" value="UniProtKB-UniRule"/>
</dbReference>
<comment type="pathway">
    <text evidence="6">Amino-acid biosynthesis; L-methionine biosynthesis via salvage pathway; L-methionine from S-methyl-5-thio-alpha-D-ribose 1-phosphate: step 4/6.</text>
</comment>
<dbReference type="InterPro" id="IPR027511">
    <property type="entry name" value="ENOPH1_eukaryotes"/>
</dbReference>
<evidence type="ECO:0000256" key="6">
    <source>
        <dbReference type="HAMAP-Rule" id="MF_03117"/>
    </source>
</evidence>
<dbReference type="AlphaFoldDB" id="A0A0V1Q3E7"/>
<feature type="binding site" evidence="6">
    <location>
        <position position="17"/>
    </location>
    <ligand>
        <name>Mg(2+)</name>
        <dbReference type="ChEBI" id="CHEBI:18420"/>
    </ligand>
</feature>
<dbReference type="UniPathway" id="UPA00904">
    <property type="reaction ID" value="UER00876"/>
</dbReference>
<dbReference type="GO" id="GO:0043874">
    <property type="term" value="F:acireductone synthase activity"/>
    <property type="evidence" value="ECO:0007669"/>
    <property type="project" value="UniProtKB-EC"/>
</dbReference>
<keyword evidence="5 6" id="KW-0486">Methionine biosynthesis</keyword>
<dbReference type="Pfam" id="PF00702">
    <property type="entry name" value="Hydrolase"/>
    <property type="match status" value="1"/>
</dbReference>
<keyword evidence="2 6" id="KW-0479">Metal-binding</keyword>
<feature type="binding site" evidence="6">
    <location>
        <begin position="134"/>
        <end position="135"/>
    </location>
    <ligand>
        <name>substrate</name>
    </ligand>
</feature>
<keyword evidence="6" id="KW-0539">Nucleus</keyword>
<reference evidence="7 8" key="1">
    <citation type="submission" date="2015-11" db="EMBL/GenBank/DDBJ databases">
        <title>The genome of Debaryomyces fabryi.</title>
        <authorList>
            <person name="Tafer H."/>
            <person name="Lopandic K."/>
        </authorList>
    </citation>
    <scope>NUCLEOTIDE SEQUENCE [LARGE SCALE GENOMIC DNA]</scope>
    <source>
        <strain evidence="7 8">CBS 789</strain>
    </source>
</reference>
<keyword evidence="8" id="KW-1185">Reference proteome</keyword>
<dbReference type="GeneID" id="26838210"/>
<name>A0A0V1Q3E7_9ASCO</name>
<dbReference type="RefSeq" id="XP_015469169.1">
    <property type="nucleotide sequence ID" value="XM_015610031.1"/>
</dbReference>
<comment type="caution">
    <text evidence="7">The sequence shown here is derived from an EMBL/GenBank/DDBJ whole genome shotgun (WGS) entry which is preliminary data.</text>
</comment>
<dbReference type="EMBL" id="LMYN01000015">
    <property type="protein sequence ID" value="KSA03067.1"/>
    <property type="molecule type" value="Genomic_DNA"/>
</dbReference>
<feature type="binding site" evidence="6">
    <location>
        <position position="15"/>
    </location>
    <ligand>
        <name>Mg(2+)</name>
        <dbReference type="ChEBI" id="CHEBI:18420"/>
    </ligand>
</feature>
<evidence type="ECO:0000256" key="2">
    <source>
        <dbReference type="ARBA" id="ARBA00022723"/>
    </source>
</evidence>
<dbReference type="Gene3D" id="3.40.50.1000">
    <property type="entry name" value="HAD superfamily/HAD-like"/>
    <property type="match status" value="1"/>
</dbReference>
<evidence type="ECO:0000256" key="5">
    <source>
        <dbReference type="ARBA" id="ARBA00023167"/>
    </source>
</evidence>
<gene>
    <name evidence="6" type="primary">UTR4</name>
    <name evidence="7" type="ORF">AC631_01201</name>
</gene>
<comment type="subunit">
    <text evidence="6">Monomer.</text>
</comment>
<dbReference type="GO" id="GO:0000287">
    <property type="term" value="F:magnesium ion binding"/>
    <property type="evidence" value="ECO:0007669"/>
    <property type="project" value="UniProtKB-UniRule"/>
</dbReference>
<evidence type="ECO:0000313" key="7">
    <source>
        <dbReference type="EMBL" id="KSA03067.1"/>
    </source>
</evidence>
<feature type="binding site" evidence="6">
    <location>
        <position position="201"/>
    </location>
    <ligand>
        <name>Mg(2+)</name>
        <dbReference type="ChEBI" id="CHEBI:18420"/>
    </ligand>
</feature>
<feature type="binding site" evidence="6">
    <location>
        <position position="174"/>
    </location>
    <ligand>
        <name>substrate</name>
    </ligand>
</feature>
<evidence type="ECO:0000256" key="1">
    <source>
        <dbReference type="ARBA" id="ARBA00022605"/>
    </source>
</evidence>
<comment type="cofactor">
    <cofactor evidence="6">
        <name>Mg(2+)</name>
        <dbReference type="ChEBI" id="CHEBI:18420"/>
    </cofactor>
    <text evidence="6">Binds 1 Mg(2+) ion per subunit.</text>
</comment>
<dbReference type="Proteomes" id="UP000054251">
    <property type="component" value="Unassembled WGS sequence"/>
</dbReference>
<dbReference type="PANTHER" id="PTHR20371">
    <property type="entry name" value="ENOLASE-PHOSPHATASE E1"/>
    <property type="match status" value="1"/>
</dbReference>
<comment type="subcellular location">
    <subcellularLocation>
        <location evidence="6">Cytoplasm</location>
    </subcellularLocation>
    <subcellularLocation>
        <location evidence="6">Nucleus</location>
    </subcellularLocation>
</comment>
<evidence type="ECO:0000256" key="4">
    <source>
        <dbReference type="ARBA" id="ARBA00022842"/>
    </source>
</evidence>
<keyword evidence="1 6" id="KW-0028">Amino-acid biosynthesis</keyword>
<dbReference type="InterPro" id="IPR023214">
    <property type="entry name" value="HAD_sf"/>
</dbReference>
<dbReference type="NCBIfam" id="TIGR01691">
    <property type="entry name" value="enolase-ppase"/>
    <property type="match status" value="1"/>
</dbReference>
<sequence>MPVSFATPIEVVILDIEGTVCPISFVKTTLFPYFLEKLPLELSALTYPVKSKTNSQVEEICSQFPEDARQSYDNLLEYVTSLVNNDIKDPVLKSFQGLIWKLGYENGELMAPVYDDAIEFISGLCKSKKIYIYSSGSIKAQILLFGHVKDASGSSVDLNRYLSGYYDITTSGFKHDSSSYVSILKDIGYEKKPSGVLFLSDNIKEVDAAIKAGMNSVVVHKPGNAPLTKEDKQSLSIIETFKDLKV</sequence>
<evidence type="ECO:0000313" key="8">
    <source>
        <dbReference type="Proteomes" id="UP000054251"/>
    </source>
</evidence>
<dbReference type="InterPro" id="IPR023943">
    <property type="entry name" value="Enolase-ppase_E1"/>
</dbReference>
<dbReference type="SFLD" id="SFLDG01133">
    <property type="entry name" value="C1.5.4:_Enolase-phosphatase_Li"/>
    <property type="match status" value="1"/>
</dbReference>
<dbReference type="PANTHER" id="PTHR20371:SF1">
    <property type="entry name" value="ENOLASE-PHOSPHATASE E1"/>
    <property type="match status" value="1"/>
</dbReference>
<protein>
    <recommendedName>
        <fullName evidence="6">Enolase-phosphatase E1</fullName>
        <ecNumber evidence="6">3.1.3.77</ecNumber>
    </recommendedName>
    <alternativeName>
        <fullName evidence="6">2,3-diketo-5-methylthio-1-phosphopentane phosphatase</fullName>
    </alternativeName>
</protein>
<accession>A0A0V1Q3E7</accession>
<comment type="function">
    <text evidence="6">Bifunctional enzyme that catalyzes the enolization of 2,3-diketo-5-methylthiopentyl-1-phosphate (DK-MTP-1-P) into the intermediate 2-hydroxy-3-keto-5-methylthiopentenyl-1-phosphate (HK-MTPenyl-1-P), which is then dephosphorylated to form the acireductone 1,2-dihydroxy-3-keto-5-methylthiopentene (DHK-MTPene).</text>
</comment>
<comment type="pathway">
    <text evidence="6">Amino-acid biosynthesis; L-methionine biosynthesis via salvage pathway; L-methionine from S-methyl-5-thio-alpha-D-ribose 1-phosphate: step 3/6.</text>
</comment>
<dbReference type="EC" id="3.1.3.77" evidence="6"/>
<dbReference type="SFLD" id="SFLDS00003">
    <property type="entry name" value="Haloacid_Dehalogenase"/>
    <property type="match status" value="1"/>
</dbReference>
<dbReference type="Gene3D" id="1.10.720.60">
    <property type="match status" value="1"/>
</dbReference>
<dbReference type="GO" id="GO:0005737">
    <property type="term" value="C:cytoplasm"/>
    <property type="evidence" value="ECO:0007669"/>
    <property type="project" value="UniProtKB-SubCell"/>
</dbReference>
<evidence type="ECO:0000256" key="3">
    <source>
        <dbReference type="ARBA" id="ARBA00022801"/>
    </source>
</evidence>
<comment type="similarity">
    <text evidence="6">Belongs to the HAD-like hydrolase superfamily. MasA/MtnC family.</text>
</comment>
<dbReference type="OrthoDB" id="272500at2759"/>
<dbReference type="HAMAP" id="MF_03117">
    <property type="entry name" value="Salvage_MtnC_euk"/>
    <property type="match status" value="1"/>
</dbReference>